<dbReference type="EMBL" id="JAKKUT010000002">
    <property type="protein sequence ID" value="MDG2990525.1"/>
    <property type="molecule type" value="Genomic_DNA"/>
</dbReference>
<dbReference type="PANTHER" id="PTHR44591:SF3">
    <property type="entry name" value="RESPONSE REGULATORY DOMAIN-CONTAINING PROTEIN"/>
    <property type="match status" value="1"/>
</dbReference>
<dbReference type="RefSeq" id="WP_277866434.1">
    <property type="nucleotide sequence ID" value="NZ_JAKKUT010000002.1"/>
</dbReference>
<accession>A0ABT6EXI6</accession>
<reference evidence="5" key="2">
    <citation type="submission" date="2022-01" db="EMBL/GenBank/DDBJ databases">
        <authorList>
            <person name="Zivanovic Y."/>
            <person name="Moreira D."/>
            <person name="Lopez-Garcia P."/>
        </authorList>
    </citation>
    <scope>NUCLEOTIDE SEQUENCE</scope>
    <source>
        <strain evidence="5">G9</strain>
    </source>
</reference>
<dbReference type="Pfam" id="PF14559">
    <property type="entry name" value="TPR_19"/>
    <property type="match status" value="1"/>
</dbReference>
<feature type="domain" description="Response regulatory" evidence="4">
    <location>
        <begin position="14"/>
        <end position="130"/>
    </location>
</feature>
<protein>
    <submittedName>
        <fullName evidence="5">Response regulator</fullName>
    </submittedName>
</protein>
<comment type="caution">
    <text evidence="5">The sequence shown here is derived from an EMBL/GenBank/DDBJ whole genome shotgun (WGS) entry which is preliminary data.</text>
</comment>
<evidence type="ECO:0000259" key="4">
    <source>
        <dbReference type="PROSITE" id="PS50110"/>
    </source>
</evidence>
<keyword evidence="6" id="KW-1185">Reference proteome</keyword>
<sequence length="284" mass="31617">MNANRSSYVRHRPLIACIDDSKTVQRQVSLVLGQSGYRVLPLSDPQKVITSLLEQTPDLILMDINLPDMDGYELCRQLQRSPELHHIPIVMLTGSGGTLHRIRARGVGAVDFLTKPIAPDELLKRVEIRLEQCQKEQRELSQPAPKTADSPKAPRLDKTTLFHTVSHLRLAFTGEQRQTLNLATKKLQQAIAQNPNNTTALAKLALTLYLSNQLADALTVLSTLETLEPKNLIHLRNRACIQEQLGDIIGAIACYEVISDQEPGDHYSVGRLNLLQQKFALTAS</sequence>
<dbReference type="InterPro" id="IPR011006">
    <property type="entry name" value="CheY-like_superfamily"/>
</dbReference>
<dbReference type="PROSITE" id="PS50110">
    <property type="entry name" value="RESPONSE_REGULATORY"/>
    <property type="match status" value="1"/>
</dbReference>
<gene>
    <name evidence="5" type="ORF">L3556_06195</name>
</gene>
<dbReference type="Pfam" id="PF00072">
    <property type="entry name" value="Response_reg"/>
    <property type="match status" value="1"/>
</dbReference>
<dbReference type="PANTHER" id="PTHR44591">
    <property type="entry name" value="STRESS RESPONSE REGULATOR PROTEIN 1"/>
    <property type="match status" value="1"/>
</dbReference>
<reference evidence="5" key="1">
    <citation type="journal article" date="2022" name="Genome Biol. Evol.">
        <title>A New Gene Family Diagnostic for Intracellular Biomineralization of Amorphous Ca Carbonates by Cyanobacteria.</title>
        <authorList>
            <person name="Benzerara K."/>
            <person name="Duprat E."/>
            <person name="Bitard-Feildel T."/>
            <person name="Caumes G."/>
            <person name="Cassier-Chauvat C."/>
            <person name="Chauvat F."/>
            <person name="Dezi M."/>
            <person name="Diop S.I."/>
            <person name="Gaschignard G."/>
            <person name="Gorgen S."/>
            <person name="Gugger M."/>
            <person name="Lopez-Garcia P."/>
            <person name="Millet M."/>
            <person name="Skouri-Panet F."/>
            <person name="Moreira D."/>
            <person name="Callebaut I."/>
        </authorList>
    </citation>
    <scope>NUCLEOTIDE SEQUENCE</scope>
    <source>
        <strain evidence="5">G9</strain>
    </source>
</reference>
<organism evidence="5 6">
    <name type="scientific">Candidatus Synechococcus calcipolaris G9</name>
    <dbReference type="NCBI Taxonomy" id="1497997"/>
    <lineage>
        <taxon>Bacteria</taxon>
        <taxon>Bacillati</taxon>
        <taxon>Cyanobacteriota</taxon>
        <taxon>Cyanophyceae</taxon>
        <taxon>Synechococcales</taxon>
        <taxon>Synechococcaceae</taxon>
        <taxon>Synechococcus</taxon>
    </lineage>
</organism>
<dbReference type="SUPFAM" id="SSF52172">
    <property type="entry name" value="CheY-like"/>
    <property type="match status" value="1"/>
</dbReference>
<dbReference type="Gene3D" id="1.25.40.10">
    <property type="entry name" value="Tetratricopeptide repeat domain"/>
    <property type="match status" value="1"/>
</dbReference>
<evidence type="ECO:0000313" key="5">
    <source>
        <dbReference type="EMBL" id="MDG2990525.1"/>
    </source>
</evidence>
<dbReference type="InterPro" id="IPR050595">
    <property type="entry name" value="Bact_response_regulator"/>
</dbReference>
<feature type="modified residue" description="4-aspartylphosphate" evidence="2">
    <location>
        <position position="63"/>
    </location>
</feature>
<dbReference type="InterPro" id="IPR011990">
    <property type="entry name" value="TPR-like_helical_dom_sf"/>
</dbReference>
<evidence type="ECO:0000256" key="1">
    <source>
        <dbReference type="ARBA" id="ARBA00022553"/>
    </source>
</evidence>
<dbReference type="Proteomes" id="UP001154265">
    <property type="component" value="Unassembled WGS sequence"/>
</dbReference>
<evidence type="ECO:0000256" key="2">
    <source>
        <dbReference type="PROSITE-ProRule" id="PRU00169"/>
    </source>
</evidence>
<dbReference type="SMART" id="SM00448">
    <property type="entry name" value="REC"/>
    <property type="match status" value="1"/>
</dbReference>
<name>A0ABT6EXI6_9SYNE</name>
<dbReference type="SUPFAM" id="SSF48452">
    <property type="entry name" value="TPR-like"/>
    <property type="match status" value="1"/>
</dbReference>
<evidence type="ECO:0000313" key="6">
    <source>
        <dbReference type="Proteomes" id="UP001154265"/>
    </source>
</evidence>
<dbReference type="InterPro" id="IPR001789">
    <property type="entry name" value="Sig_transdc_resp-reg_receiver"/>
</dbReference>
<evidence type="ECO:0000256" key="3">
    <source>
        <dbReference type="SAM" id="MobiDB-lite"/>
    </source>
</evidence>
<proteinExistence type="predicted"/>
<keyword evidence="1 2" id="KW-0597">Phosphoprotein</keyword>
<feature type="region of interest" description="Disordered" evidence="3">
    <location>
        <begin position="135"/>
        <end position="154"/>
    </location>
</feature>
<dbReference type="Gene3D" id="3.40.50.2300">
    <property type="match status" value="1"/>
</dbReference>